<dbReference type="HAMAP" id="MF_01343_B">
    <property type="entry name" value="Ribosomal_uS15_B"/>
    <property type="match status" value="1"/>
</dbReference>
<dbReference type="GO" id="GO:0019843">
    <property type="term" value="F:rRNA binding"/>
    <property type="evidence" value="ECO:0007669"/>
    <property type="project" value="UniProtKB-UniRule"/>
</dbReference>
<keyword evidence="4 6" id="KW-0694">RNA-binding</keyword>
<dbReference type="Gene3D" id="1.10.287.10">
    <property type="entry name" value="S15/NS1, RNA-binding"/>
    <property type="match status" value="1"/>
</dbReference>
<comment type="function">
    <text evidence="4 6">One of the primary rRNA binding proteins, it binds directly to 16S rRNA where it helps nucleate assembly of the platform of the 30S subunit by binding and bridging several RNA helices of the 16S rRNA.</text>
</comment>
<dbReference type="SUPFAM" id="SSF47060">
    <property type="entry name" value="S15/NS1 RNA-binding domain"/>
    <property type="match status" value="1"/>
</dbReference>
<keyword evidence="8" id="KW-1185">Reference proteome</keyword>
<dbReference type="Proteomes" id="UP000198806">
    <property type="component" value="Unassembled WGS sequence"/>
</dbReference>
<proteinExistence type="inferred from homology"/>
<evidence type="ECO:0000256" key="4">
    <source>
        <dbReference type="HAMAP-Rule" id="MF_01343"/>
    </source>
</evidence>
<dbReference type="RefSeq" id="WP_091689011.1">
    <property type="nucleotide sequence ID" value="NZ_BAABFM010000085.1"/>
</dbReference>
<evidence type="ECO:0000256" key="3">
    <source>
        <dbReference type="ARBA" id="ARBA00064542"/>
    </source>
</evidence>
<dbReference type="InterPro" id="IPR009068">
    <property type="entry name" value="uS15_NS1_RNA-bd_sf"/>
</dbReference>
<dbReference type="GO" id="GO:0006412">
    <property type="term" value="P:translation"/>
    <property type="evidence" value="ECO:0007669"/>
    <property type="project" value="UniProtKB-UniRule"/>
</dbReference>
<reference evidence="7 8" key="1">
    <citation type="submission" date="2016-10" db="EMBL/GenBank/DDBJ databases">
        <authorList>
            <person name="de Groot N.N."/>
        </authorList>
    </citation>
    <scope>NUCLEOTIDE SEQUENCE [LARGE SCALE GENOMIC DNA]</scope>
    <source>
        <strain evidence="7 8">DSM 1283</strain>
    </source>
</reference>
<dbReference type="EMBL" id="FOWD01000056">
    <property type="protein sequence ID" value="SFO65101.1"/>
    <property type="molecule type" value="Genomic_DNA"/>
</dbReference>
<dbReference type="OrthoDB" id="9799262at2"/>
<evidence type="ECO:0000256" key="2">
    <source>
        <dbReference type="ARBA" id="ARBA00023274"/>
    </source>
</evidence>
<evidence type="ECO:0000256" key="1">
    <source>
        <dbReference type="ARBA" id="ARBA00022980"/>
    </source>
</evidence>
<dbReference type="InterPro" id="IPR000589">
    <property type="entry name" value="Ribosomal_uS15"/>
</dbReference>
<keyword evidence="1 4" id="KW-0689">Ribosomal protein</keyword>
<comment type="similarity">
    <text evidence="4 5">Belongs to the universal ribosomal protein uS15 family.</text>
</comment>
<gene>
    <name evidence="4" type="primary">rpsO</name>
    <name evidence="7" type="ORF">SAMN04489757_1561</name>
</gene>
<dbReference type="PROSITE" id="PS00362">
    <property type="entry name" value="RIBOSOMAL_S15"/>
    <property type="match status" value="1"/>
</dbReference>
<dbReference type="GO" id="GO:0003735">
    <property type="term" value="F:structural constituent of ribosome"/>
    <property type="evidence" value="ECO:0007669"/>
    <property type="project" value="InterPro"/>
</dbReference>
<accession>A0A1I5IY74</accession>
<dbReference type="PANTHER" id="PTHR23321">
    <property type="entry name" value="RIBOSOMAL PROTEIN S15, BACTERIAL AND ORGANELLAR"/>
    <property type="match status" value="1"/>
</dbReference>
<comment type="function">
    <text evidence="4">Forms an intersubunit bridge (bridge B4) with the 23S rRNA of the 50S subunit in the ribosome.</text>
</comment>
<dbReference type="PANTHER" id="PTHR23321:SF26">
    <property type="entry name" value="SMALL RIBOSOMAL SUBUNIT PROTEIN US15M"/>
    <property type="match status" value="1"/>
</dbReference>
<keyword evidence="2 4" id="KW-0687">Ribonucleoprotein</keyword>
<evidence type="ECO:0000256" key="5">
    <source>
        <dbReference type="RuleBase" id="RU003919"/>
    </source>
</evidence>
<dbReference type="FunFam" id="1.10.287.10:FF:000002">
    <property type="entry name" value="30S ribosomal protein S15"/>
    <property type="match status" value="1"/>
</dbReference>
<evidence type="ECO:0000313" key="8">
    <source>
        <dbReference type="Proteomes" id="UP000198806"/>
    </source>
</evidence>
<dbReference type="InterPro" id="IPR005290">
    <property type="entry name" value="Ribosomal_uS15_bac-type"/>
</dbReference>
<name>A0A1I5IY74_9FIRM</name>
<organism evidence="7 8">
    <name type="scientific">Anaerocolumna aminovalerica</name>
    <dbReference type="NCBI Taxonomy" id="1527"/>
    <lineage>
        <taxon>Bacteria</taxon>
        <taxon>Bacillati</taxon>
        <taxon>Bacillota</taxon>
        <taxon>Clostridia</taxon>
        <taxon>Lachnospirales</taxon>
        <taxon>Lachnospiraceae</taxon>
        <taxon>Anaerocolumna</taxon>
    </lineage>
</organism>
<dbReference type="GO" id="GO:0022627">
    <property type="term" value="C:cytosolic small ribosomal subunit"/>
    <property type="evidence" value="ECO:0007669"/>
    <property type="project" value="TreeGrafter"/>
</dbReference>
<dbReference type="STRING" id="1527.SAMN04489757_1561"/>
<dbReference type="Pfam" id="PF00312">
    <property type="entry name" value="Ribosomal_S15"/>
    <property type="match status" value="1"/>
</dbReference>
<evidence type="ECO:0000313" key="7">
    <source>
        <dbReference type="EMBL" id="SFO65101.1"/>
    </source>
</evidence>
<dbReference type="Gene3D" id="6.10.250.3130">
    <property type="match status" value="1"/>
</dbReference>
<dbReference type="SMART" id="SM01387">
    <property type="entry name" value="Ribosomal_S15"/>
    <property type="match status" value="1"/>
</dbReference>
<sequence length="88" mass="10155">MISKEKKQEIIAAYGRTPEDTGSPEVQIALLTARITELTEHLKVNQKDHHSRRGLLKMVGQRRGLLEYLKKTDIEGYRSLIERLGLRK</sequence>
<protein>
    <recommendedName>
        <fullName evidence="4">Small ribosomal subunit protein uS15</fullName>
    </recommendedName>
</protein>
<evidence type="ECO:0000256" key="6">
    <source>
        <dbReference type="RuleBase" id="RU004524"/>
    </source>
</evidence>
<keyword evidence="4 6" id="KW-0699">rRNA-binding</keyword>
<dbReference type="AlphaFoldDB" id="A0A1I5IY74"/>
<comment type="subunit">
    <text evidence="3 4">Part of the 30S ribosomal subunit. Forms a bridge to the 50S subunit in the 70S ribosome, contacting the 23S rRNA.</text>
</comment>
<dbReference type="NCBIfam" id="TIGR00952">
    <property type="entry name" value="S15_bact"/>
    <property type="match status" value="1"/>
</dbReference>
<dbReference type="CDD" id="cd00353">
    <property type="entry name" value="Ribosomal_S15p_S13e"/>
    <property type="match status" value="1"/>
</dbReference>